<dbReference type="InterPro" id="IPR020422">
    <property type="entry name" value="TYR_PHOSPHATASE_DUAL_dom"/>
</dbReference>
<dbReference type="PROSITE" id="PS00383">
    <property type="entry name" value="TYR_PHOSPHATASE_1"/>
    <property type="match status" value="1"/>
</dbReference>
<keyword evidence="4" id="KW-1185">Reference proteome</keyword>
<dbReference type="OrthoDB" id="10252009at2759"/>
<reference evidence="3" key="1">
    <citation type="submission" date="2020-04" db="EMBL/GenBank/DDBJ databases">
        <authorList>
            <person name="Alioto T."/>
            <person name="Alioto T."/>
            <person name="Gomez Garrido J."/>
        </authorList>
    </citation>
    <scope>NUCLEOTIDE SEQUENCE</scope>
    <source>
        <strain evidence="3">A484AB</strain>
    </source>
</reference>
<protein>
    <submittedName>
        <fullName evidence="3">Dual specificity phosphatase 19-like</fullName>
    </submittedName>
</protein>
<dbReference type="GO" id="GO:0008579">
    <property type="term" value="F:JUN kinase phosphatase activity"/>
    <property type="evidence" value="ECO:0007669"/>
    <property type="project" value="TreeGrafter"/>
</dbReference>
<dbReference type="Proteomes" id="UP001152795">
    <property type="component" value="Unassembled WGS sequence"/>
</dbReference>
<dbReference type="PROSITE" id="PS50056">
    <property type="entry name" value="TYR_PHOSPHATASE_2"/>
    <property type="match status" value="1"/>
</dbReference>
<dbReference type="InterPro" id="IPR000387">
    <property type="entry name" value="Tyr_Pase_dom"/>
</dbReference>
<keyword evidence="2" id="KW-0904">Protein phosphatase</keyword>
<dbReference type="PANTHER" id="PTHR46377">
    <property type="entry name" value="DUAL SPECIFICITY PROTEIN PHOSPHATASE 19"/>
    <property type="match status" value="1"/>
</dbReference>
<keyword evidence="1" id="KW-0378">Hydrolase</keyword>
<dbReference type="SMART" id="SM00195">
    <property type="entry name" value="DSPc"/>
    <property type="match status" value="1"/>
</dbReference>
<dbReference type="Pfam" id="PF00782">
    <property type="entry name" value="DSPc"/>
    <property type="match status" value="1"/>
</dbReference>
<sequence>MSLADKLQAKKQDLKQVSTVITNVDGKKFLKHNLTQGDEGLVSVGQAHGFCVDTSPDDKIHHVVDNLYISSQDGAHNLHGLRDHKITHILNVATGVVNAFPEDFEYKTVEILDLPEENITVHFPELFNFINKGLADGGTLVHCNAGISRSSTVVIAFLMRNKKLCLQKAFRLVKQARPSAKPNDGFWRQLVEYDLVVGGE</sequence>
<gene>
    <name evidence="3" type="ORF">PACLA_8A033113</name>
</gene>
<evidence type="ECO:0000313" key="4">
    <source>
        <dbReference type="Proteomes" id="UP001152795"/>
    </source>
</evidence>
<dbReference type="AlphaFoldDB" id="A0A6S7H5X2"/>
<dbReference type="PROSITE" id="PS50054">
    <property type="entry name" value="TYR_PHOSPHATASE_DUAL"/>
    <property type="match status" value="1"/>
</dbReference>
<dbReference type="InterPro" id="IPR016130">
    <property type="entry name" value="Tyr_Pase_AS"/>
</dbReference>
<evidence type="ECO:0000256" key="1">
    <source>
        <dbReference type="ARBA" id="ARBA00022801"/>
    </source>
</evidence>
<dbReference type="Gene3D" id="3.90.190.10">
    <property type="entry name" value="Protein tyrosine phosphatase superfamily"/>
    <property type="match status" value="1"/>
</dbReference>
<evidence type="ECO:0000313" key="3">
    <source>
        <dbReference type="EMBL" id="CAB3998179.1"/>
    </source>
</evidence>
<dbReference type="SUPFAM" id="SSF52799">
    <property type="entry name" value="(Phosphotyrosine protein) phosphatases II"/>
    <property type="match status" value="1"/>
</dbReference>
<proteinExistence type="predicted"/>
<name>A0A6S7H5X2_PARCT</name>
<dbReference type="InterPro" id="IPR029021">
    <property type="entry name" value="Prot-tyrosine_phosphatase-like"/>
</dbReference>
<dbReference type="PANTHER" id="PTHR46377:SF1">
    <property type="entry name" value="DUAL SPECIFICITY PROTEIN PHOSPHATASE 19"/>
    <property type="match status" value="1"/>
</dbReference>
<evidence type="ECO:0000256" key="2">
    <source>
        <dbReference type="ARBA" id="ARBA00022912"/>
    </source>
</evidence>
<accession>A0A6S7H5X2</accession>
<dbReference type="GO" id="GO:0005737">
    <property type="term" value="C:cytoplasm"/>
    <property type="evidence" value="ECO:0007669"/>
    <property type="project" value="TreeGrafter"/>
</dbReference>
<organism evidence="3 4">
    <name type="scientific">Paramuricea clavata</name>
    <name type="common">Red gorgonian</name>
    <name type="synonym">Violescent sea-whip</name>
    <dbReference type="NCBI Taxonomy" id="317549"/>
    <lineage>
        <taxon>Eukaryota</taxon>
        <taxon>Metazoa</taxon>
        <taxon>Cnidaria</taxon>
        <taxon>Anthozoa</taxon>
        <taxon>Octocorallia</taxon>
        <taxon>Malacalcyonacea</taxon>
        <taxon>Plexauridae</taxon>
        <taxon>Paramuricea</taxon>
    </lineage>
</organism>
<dbReference type="EMBL" id="CACRXK020003290">
    <property type="protein sequence ID" value="CAB3998179.1"/>
    <property type="molecule type" value="Genomic_DNA"/>
</dbReference>
<comment type="caution">
    <text evidence="3">The sequence shown here is derived from an EMBL/GenBank/DDBJ whole genome shotgun (WGS) entry which is preliminary data.</text>
</comment>
<dbReference type="InterPro" id="IPR000340">
    <property type="entry name" value="Dual-sp_phosphatase_cat-dom"/>
</dbReference>